<comment type="caution">
    <text evidence="2">The sequence shown here is derived from an EMBL/GenBank/DDBJ whole genome shotgun (WGS) entry which is preliminary data.</text>
</comment>
<dbReference type="InterPro" id="IPR043025">
    <property type="entry name" value="DRP_PD-(D/E)XK_dom"/>
</dbReference>
<evidence type="ECO:0000313" key="3">
    <source>
        <dbReference type="Proteomes" id="UP000034778"/>
    </source>
</evidence>
<feature type="domain" description="Dam-replacing protein HTH" evidence="1">
    <location>
        <begin position="187"/>
        <end position="253"/>
    </location>
</feature>
<dbReference type="STRING" id="1618566.UR35_C0002G0008"/>
<name>A0A0G0C229_9BACT</name>
<evidence type="ECO:0000259" key="1">
    <source>
        <dbReference type="Pfam" id="PF17726"/>
    </source>
</evidence>
<evidence type="ECO:0000313" key="2">
    <source>
        <dbReference type="EMBL" id="KKP45175.1"/>
    </source>
</evidence>
<sequence>MNLSFDSTLIKKYSSNSQKARILTEAWVLNQIYCPSCGNSIHEYTNNKPVADFYCKKCKEDFELKSKSGKITNKISAGSYSKMIERIKSEQKPNFFFMEYLVKLLNVRDFFVVPKHFIISEMVEARKPLSNNAIRSGWVGSNILFSKIPLAGQIYYVENSLIIPKVQVLEKWQKTVFLKNVNDNNLKGWILDIMNCIDTLKSQVFNLDDLYHFESELKILHPENNHIKDKIRQQLQFLRDKNYLEFLGNGRYKLK</sequence>
<dbReference type="InterPro" id="IPR041368">
    <property type="entry name" value="DRP_C"/>
</dbReference>
<reference evidence="2 3" key="1">
    <citation type="journal article" date="2015" name="Nature">
        <title>rRNA introns, odd ribosomes, and small enigmatic genomes across a large radiation of phyla.</title>
        <authorList>
            <person name="Brown C.T."/>
            <person name="Hug L.A."/>
            <person name="Thomas B.C."/>
            <person name="Sharon I."/>
            <person name="Castelle C.J."/>
            <person name="Singh A."/>
            <person name="Wilkins M.J."/>
            <person name="Williams K.H."/>
            <person name="Banfield J.F."/>
        </authorList>
    </citation>
    <scope>NUCLEOTIDE SEQUENCE [LARGE SCALE GENOMIC DNA]</scope>
</reference>
<dbReference type="Gene3D" id="1.10.10.10">
    <property type="entry name" value="Winged helix-like DNA-binding domain superfamily/Winged helix DNA-binding domain"/>
    <property type="match status" value="1"/>
</dbReference>
<dbReference type="Pfam" id="PF06044">
    <property type="entry name" value="DpnI"/>
    <property type="match status" value="1"/>
</dbReference>
<dbReference type="InterPro" id="IPR036388">
    <property type="entry name" value="WH-like_DNA-bd_sf"/>
</dbReference>
<dbReference type="Gene3D" id="3.40.210.30">
    <property type="entry name" value="Dam replacing family, catalytic PD-(D/E)XK domain"/>
    <property type="match status" value="1"/>
</dbReference>
<accession>A0A0G0C229</accession>
<organism evidence="2 3">
    <name type="scientific">Candidatus Woesebacteria bacterium GW2011_GWB1_33_22</name>
    <dbReference type="NCBI Taxonomy" id="1618566"/>
    <lineage>
        <taxon>Bacteria</taxon>
        <taxon>Candidatus Woeseibacteriota</taxon>
    </lineage>
</organism>
<dbReference type="Proteomes" id="UP000034778">
    <property type="component" value="Unassembled WGS sequence"/>
</dbReference>
<dbReference type="CDD" id="cd22319">
    <property type="entry name" value="DpnI-like"/>
    <property type="match status" value="1"/>
</dbReference>
<dbReference type="Pfam" id="PF17726">
    <property type="entry name" value="DpnI_C"/>
    <property type="match status" value="1"/>
</dbReference>
<dbReference type="AlphaFoldDB" id="A0A0G0C229"/>
<gene>
    <name evidence="2" type="ORF">UR35_C0002G0008</name>
</gene>
<dbReference type="InterPro" id="IPR010324">
    <property type="entry name" value="DRP"/>
</dbReference>
<dbReference type="EMBL" id="LBOW01000002">
    <property type="protein sequence ID" value="KKP45175.1"/>
    <property type="molecule type" value="Genomic_DNA"/>
</dbReference>
<protein>
    <recommendedName>
        <fullName evidence="1">Dam-replacing protein HTH domain-containing protein</fullName>
    </recommendedName>
</protein>
<proteinExistence type="predicted"/>